<dbReference type="OrthoDB" id="10436534at2759"/>
<gene>
    <name evidence="2" type="ORF">C2G38_2208634</name>
</gene>
<proteinExistence type="predicted"/>
<evidence type="ECO:0000256" key="1">
    <source>
        <dbReference type="SAM" id="MobiDB-lite"/>
    </source>
</evidence>
<accession>A0A397UQZ4</accession>
<reference evidence="2 3" key="1">
    <citation type="submission" date="2018-06" db="EMBL/GenBank/DDBJ databases">
        <title>Comparative genomics reveals the genomic features of Rhizophagus irregularis, R. cerebriforme, R. diaphanum and Gigaspora rosea, and their symbiotic lifestyle signature.</title>
        <authorList>
            <person name="Morin E."/>
            <person name="San Clemente H."/>
            <person name="Chen E.C.H."/>
            <person name="De La Providencia I."/>
            <person name="Hainaut M."/>
            <person name="Kuo A."/>
            <person name="Kohler A."/>
            <person name="Murat C."/>
            <person name="Tang N."/>
            <person name="Roy S."/>
            <person name="Loubradou J."/>
            <person name="Henrissat B."/>
            <person name="Grigoriev I.V."/>
            <person name="Corradi N."/>
            <person name="Roux C."/>
            <person name="Martin F.M."/>
        </authorList>
    </citation>
    <scope>NUCLEOTIDE SEQUENCE [LARGE SCALE GENOMIC DNA]</scope>
    <source>
        <strain evidence="2 3">DAOM 194757</strain>
    </source>
</reference>
<name>A0A397UQZ4_9GLOM</name>
<dbReference type="EMBL" id="QKWP01001361">
    <property type="protein sequence ID" value="RIB09556.1"/>
    <property type="molecule type" value="Genomic_DNA"/>
</dbReference>
<dbReference type="Proteomes" id="UP000266673">
    <property type="component" value="Unassembled WGS sequence"/>
</dbReference>
<protein>
    <submittedName>
        <fullName evidence="2">Uncharacterized protein</fullName>
    </submittedName>
</protein>
<comment type="caution">
    <text evidence="2">The sequence shown here is derived from an EMBL/GenBank/DDBJ whole genome shotgun (WGS) entry which is preliminary data.</text>
</comment>
<evidence type="ECO:0000313" key="2">
    <source>
        <dbReference type="EMBL" id="RIB09556.1"/>
    </source>
</evidence>
<feature type="compositionally biased region" description="Basic residues" evidence="1">
    <location>
        <begin position="149"/>
        <end position="167"/>
    </location>
</feature>
<keyword evidence="3" id="KW-1185">Reference proteome</keyword>
<evidence type="ECO:0000313" key="3">
    <source>
        <dbReference type="Proteomes" id="UP000266673"/>
    </source>
</evidence>
<organism evidence="2 3">
    <name type="scientific">Gigaspora rosea</name>
    <dbReference type="NCBI Taxonomy" id="44941"/>
    <lineage>
        <taxon>Eukaryota</taxon>
        <taxon>Fungi</taxon>
        <taxon>Fungi incertae sedis</taxon>
        <taxon>Mucoromycota</taxon>
        <taxon>Glomeromycotina</taxon>
        <taxon>Glomeromycetes</taxon>
        <taxon>Diversisporales</taxon>
        <taxon>Gigasporaceae</taxon>
        <taxon>Gigaspora</taxon>
    </lineage>
</organism>
<feature type="region of interest" description="Disordered" evidence="1">
    <location>
        <begin position="145"/>
        <end position="167"/>
    </location>
</feature>
<sequence length="167" mass="18451">MRGIINNKCDIEKRKRKTGQSAEINNSTQSISRASTYLESTETIQDFITSIRLNDTDQAQNLEVEAPNSTSNMVNTIIASASSSCTPLTTLQNPNNTIELSGKSVKLKNSSRTLRSHASRTLPTRSKEIKSVKAINVEDNTYPTGGRSLNKKKTNGKKKVKAHIWNN</sequence>
<dbReference type="AlphaFoldDB" id="A0A397UQZ4"/>